<dbReference type="GO" id="GO:0004357">
    <property type="term" value="F:glutamate-cysteine ligase activity"/>
    <property type="evidence" value="ECO:0007669"/>
    <property type="project" value="UniProtKB-UniRule"/>
</dbReference>
<dbReference type="Proteomes" id="UP000011087">
    <property type="component" value="Unassembled WGS sequence"/>
</dbReference>
<dbReference type="UniPathway" id="UPA00142">
    <property type="reaction ID" value="UER00209"/>
</dbReference>
<keyword evidence="7 10" id="KW-0067">ATP-binding</keyword>
<evidence type="ECO:0000256" key="2">
    <source>
        <dbReference type="ARBA" id="ARBA00008100"/>
    </source>
</evidence>
<comment type="pathway">
    <text evidence="1 10">Sulfur metabolism; glutathione biosynthesis; glutathione from L-cysteine and L-glutamate: step 1/2.</text>
</comment>
<dbReference type="EC" id="6.3.2.2" evidence="3 10"/>
<dbReference type="FunFam" id="3.30.590.50:FF:000002">
    <property type="entry name" value="Glutamate--cysteine ligase catalytic subunit"/>
    <property type="match status" value="1"/>
</dbReference>
<dbReference type="STRING" id="905079.L1IXB3"/>
<evidence type="ECO:0000256" key="7">
    <source>
        <dbReference type="ARBA" id="ARBA00022840"/>
    </source>
</evidence>
<evidence type="ECO:0000256" key="3">
    <source>
        <dbReference type="ARBA" id="ARBA00012220"/>
    </source>
</evidence>
<sequence>MGLLTVGQPLSWSSTKSKAEYIRQHGIIQFVNSYNKYKDNSNAPFLWGDEVEFFVCQMEETEKRARLPFSAPEVIAKLESISEEALDDSEGEVMAKEKLAIWHPEYANWMIEATPAAPYDGTLDGIVRVQDNMANRRKLLLSVLTDGQEVFTLPVFPRLGCESFTVEDVKPDPNGEVSKSMYIPDASIQPHPRFPTLTRNIRERRGEKVLISVPAFQDKNTASTMETQAKKILDNEGGNEILAQLGDNSIYMDAMAFGMGAGCLQVTFQSADVSQARLLYDQLAVLGPIMLAMTAASPIWKGILADIDARWNIISASVDDRPREERGPKESSENKVLPKSRYSTIDCYISESDMNREHFNDVAIPMDETSYEDLLSQGIDSRMARHVAHLFVRDPLVIFEDKLSVNNETQTDHMENLWSTNWNSVRFKPPPLTNPHGIQWRVEFRTMELGLTDFENAAFSSFMILLAQTIAAKKLDLYMPISKVDENMDRAHKRNAVENQKFYFRQCVDCHLRDEKLDSRPCVKEFTMDQIVNGDSTLGMKGLVGLVRDYVNERPGTKETLSRIELYLDFISLRASGKIPTTAEWLRQEVLSHEAYKFDSVVSEEICYDLLIKCKAIAEGQANDKLYGKLAPMVAE</sequence>
<gene>
    <name evidence="11" type="ORF">GUITHDRAFT_164565</name>
</gene>
<dbReference type="InterPro" id="IPR004308">
    <property type="entry name" value="GCS"/>
</dbReference>
<keyword evidence="13" id="KW-1185">Reference proteome</keyword>
<dbReference type="GO" id="GO:0006750">
    <property type="term" value="P:glutathione biosynthetic process"/>
    <property type="evidence" value="ECO:0007669"/>
    <property type="project" value="UniProtKB-UniRule"/>
</dbReference>
<dbReference type="AlphaFoldDB" id="L1IXB3"/>
<dbReference type="eggNOG" id="KOG3754">
    <property type="taxonomic scope" value="Eukaryota"/>
</dbReference>
<dbReference type="OMA" id="ATWMRRF"/>
<dbReference type="GeneID" id="17297532"/>
<evidence type="ECO:0000256" key="1">
    <source>
        <dbReference type="ARBA" id="ARBA00005006"/>
    </source>
</evidence>
<protein>
    <recommendedName>
        <fullName evidence="3 10">Glutamate--cysteine ligase</fullName>
        <ecNumber evidence="3 10">6.3.2.2</ecNumber>
    </recommendedName>
    <alternativeName>
        <fullName evidence="9 10">Gamma-ECS</fullName>
    </alternativeName>
    <alternativeName>
        <fullName evidence="8 10">Gamma-glutamylcysteine synthetase</fullName>
    </alternativeName>
</protein>
<dbReference type="Gene3D" id="1.10.8.960">
    <property type="match status" value="1"/>
</dbReference>
<evidence type="ECO:0000256" key="5">
    <source>
        <dbReference type="ARBA" id="ARBA00022684"/>
    </source>
</evidence>
<keyword evidence="6 10" id="KW-0547">Nucleotide-binding</keyword>
<dbReference type="RefSeq" id="XP_005827836.1">
    <property type="nucleotide sequence ID" value="XM_005827779.1"/>
</dbReference>
<keyword evidence="4 10" id="KW-0436">Ligase</keyword>
<evidence type="ECO:0000256" key="6">
    <source>
        <dbReference type="ARBA" id="ARBA00022741"/>
    </source>
</evidence>
<evidence type="ECO:0000256" key="10">
    <source>
        <dbReference type="RuleBase" id="RU367135"/>
    </source>
</evidence>
<accession>L1IXB3</accession>
<reference evidence="13" key="2">
    <citation type="submission" date="2012-11" db="EMBL/GenBank/DDBJ databases">
        <authorList>
            <person name="Kuo A."/>
            <person name="Curtis B.A."/>
            <person name="Tanifuji G."/>
            <person name="Burki F."/>
            <person name="Gruber A."/>
            <person name="Irimia M."/>
            <person name="Maruyama S."/>
            <person name="Arias M.C."/>
            <person name="Ball S.G."/>
            <person name="Gile G.H."/>
            <person name="Hirakawa Y."/>
            <person name="Hopkins J.F."/>
            <person name="Rensing S.A."/>
            <person name="Schmutz J."/>
            <person name="Symeonidi A."/>
            <person name="Elias M."/>
            <person name="Eveleigh R.J."/>
            <person name="Herman E.K."/>
            <person name="Klute M.J."/>
            <person name="Nakayama T."/>
            <person name="Obornik M."/>
            <person name="Reyes-Prieto A."/>
            <person name="Armbrust E.V."/>
            <person name="Aves S.J."/>
            <person name="Beiko R.G."/>
            <person name="Coutinho P."/>
            <person name="Dacks J.B."/>
            <person name="Durnford D.G."/>
            <person name="Fast N.M."/>
            <person name="Green B.R."/>
            <person name="Grisdale C."/>
            <person name="Hempe F."/>
            <person name="Henrissat B."/>
            <person name="Hoppner M.P."/>
            <person name="Ishida K.-I."/>
            <person name="Kim E."/>
            <person name="Koreny L."/>
            <person name="Kroth P.G."/>
            <person name="Liu Y."/>
            <person name="Malik S.-B."/>
            <person name="Maier U.G."/>
            <person name="McRose D."/>
            <person name="Mock T."/>
            <person name="Neilson J.A."/>
            <person name="Onodera N.T."/>
            <person name="Poole A.M."/>
            <person name="Pritham E.J."/>
            <person name="Richards T.A."/>
            <person name="Rocap G."/>
            <person name="Roy S.W."/>
            <person name="Sarai C."/>
            <person name="Schaack S."/>
            <person name="Shirato S."/>
            <person name="Slamovits C.H."/>
            <person name="Spencer D.F."/>
            <person name="Suzuki S."/>
            <person name="Worden A.Z."/>
            <person name="Zauner S."/>
            <person name="Barry K."/>
            <person name="Bell C."/>
            <person name="Bharti A.K."/>
            <person name="Crow J.A."/>
            <person name="Grimwood J."/>
            <person name="Kramer R."/>
            <person name="Lindquist E."/>
            <person name="Lucas S."/>
            <person name="Salamov A."/>
            <person name="McFadden G.I."/>
            <person name="Lane C.E."/>
            <person name="Keeling P.J."/>
            <person name="Gray M.W."/>
            <person name="Grigoriev I.V."/>
            <person name="Archibald J.M."/>
        </authorList>
    </citation>
    <scope>NUCLEOTIDE SEQUENCE</scope>
    <source>
        <strain evidence="13">CCMP2712</strain>
    </source>
</reference>
<proteinExistence type="inferred from homology"/>
<name>L1IXB3_GUITC</name>
<evidence type="ECO:0000313" key="12">
    <source>
        <dbReference type="EnsemblProtists" id="EKX40856"/>
    </source>
</evidence>
<dbReference type="Gene3D" id="3.30.590.50">
    <property type="match status" value="2"/>
</dbReference>
<dbReference type="SUPFAM" id="SSF55931">
    <property type="entry name" value="Glutamine synthetase/guanido kinase"/>
    <property type="match status" value="1"/>
</dbReference>
<keyword evidence="5 10" id="KW-0317">Glutathione biosynthesis</keyword>
<organism evidence="11">
    <name type="scientific">Guillardia theta (strain CCMP2712)</name>
    <name type="common">Cryptophyte</name>
    <dbReference type="NCBI Taxonomy" id="905079"/>
    <lineage>
        <taxon>Eukaryota</taxon>
        <taxon>Cryptophyceae</taxon>
        <taxon>Pyrenomonadales</taxon>
        <taxon>Geminigeraceae</taxon>
        <taxon>Guillardia</taxon>
    </lineage>
</organism>
<comment type="catalytic activity">
    <reaction evidence="10">
        <text>L-cysteine + L-glutamate + ATP = gamma-L-glutamyl-L-cysteine + ADP + phosphate + H(+)</text>
        <dbReference type="Rhea" id="RHEA:13285"/>
        <dbReference type="ChEBI" id="CHEBI:15378"/>
        <dbReference type="ChEBI" id="CHEBI:29985"/>
        <dbReference type="ChEBI" id="CHEBI:30616"/>
        <dbReference type="ChEBI" id="CHEBI:35235"/>
        <dbReference type="ChEBI" id="CHEBI:43474"/>
        <dbReference type="ChEBI" id="CHEBI:58173"/>
        <dbReference type="ChEBI" id="CHEBI:456216"/>
        <dbReference type="EC" id="6.3.2.2"/>
    </reaction>
</comment>
<dbReference type="PaxDb" id="55529-EKX40856"/>
<evidence type="ECO:0000256" key="9">
    <source>
        <dbReference type="ARBA" id="ARBA00032122"/>
    </source>
</evidence>
<dbReference type="PANTHER" id="PTHR11164">
    <property type="entry name" value="GLUTAMATE CYSTEINE LIGASE"/>
    <property type="match status" value="1"/>
</dbReference>
<dbReference type="OrthoDB" id="7939818at2759"/>
<evidence type="ECO:0000256" key="4">
    <source>
        <dbReference type="ARBA" id="ARBA00022598"/>
    </source>
</evidence>
<evidence type="ECO:0000256" key="8">
    <source>
        <dbReference type="ARBA" id="ARBA00030585"/>
    </source>
</evidence>
<dbReference type="HOGENOM" id="CLU_010467_0_0_1"/>
<dbReference type="GO" id="GO:0005524">
    <property type="term" value="F:ATP binding"/>
    <property type="evidence" value="ECO:0007669"/>
    <property type="project" value="UniProtKB-UniRule"/>
</dbReference>
<dbReference type="EnsemblProtists" id="EKX40856">
    <property type="protein sequence ID" value="EKX40856"/>
    <property type="gene ID" value="GUITHDRAFT_164565"/>
</dbReference>
<dbReference type="PANTHER" id="PTHR11164:SF0">
    <property type="entry name" value="GLUTAMATE--CYSTEINE LIGASE CATALYTIC SUBUNIT"/>
    <property type="match status" value="1"/>
</dbReference>
<dbReference type="EMBL" id="JH993028">
    <property type="protein sequence ID" value="EKX40856.1"/>
    <property type="molecule type" value="Genomic_DNA"/>
</dbReference>
<reference evidence="12" key="3">
    <citation type="submission" date="2015-06" db="UniProtKB">
        <authorList>
            <consortium name="EnsemblProtists"/>
        </authorList>
    </citation>
    <scope>IDENTIFICATION</scope>
</reference>
<reference evidence="11 13" key="1">
    <citation type="journal article" date="2012" name="Nature">
        <title>Algal genomes reveal evolutionary mosaicism and the fate of nucleomorphs.</title>
        <authorList>
            <consortium name="DOE Joint Genome Institute"/>
            <person name="Curtis B.A."/>
            <person name="Tanifuji G."/>
            <person name="Burki F."/>
            <person name="Gruber A."/>
            <person name="Irimia M."/>
            <person name="Maruyama S."/>
            <person name="Arias M.C."/>
            <person name="Ball S.G."/>
            <person name="Gile G.H."/>
            <person name="Hirakawa Y."/>
            <person name="Hopkins J.F."/>
            <person name="Kuo A."/>
            <person name="Rensing S.A."/>
            <person name="Schmutz J."/>
            <person name="Symeonidi A."/>
            <person name="Elias M."/>
            <person name="Eveleigh R.J."/>
            <person name="Herman E.K."/>
            <person name="Klute M.J."/>
            <person name="Nakayama T."/>
            <person name="Obornik M."/>
            <person name="Reyes-Prieto A."/>
            <person name="Armbrust E.V."/>
            <person name="Aves S.J."/>
            <person name="Beiko R.G."/>
            <person name="Coutinho P."/>
            <person name="Dacks J.B."/>
            <person name="Durnford D.G."/>
            <person name="Fast N.M."/>
            <person name="Green B.R."/>
            <person name="Grisdale C.J."/>
            <person name="Hempel F."/>
            <person name="Henrissat B."/>
            <person name="Hoppner M.P."/>
            <person name="Ishida K."/>
            <person name="Kim E."/>
            <person name="Koreny L."/>
            <person name="Kroth P.G."/>
            <person name="Liu Y."/>
            <person name="Malik S.B."/>
            <person name="Maier U.G."/>
            <person name="McRose D."/>
            <person name="Mock T."/>
            <person name="Neilson J.A."/>
            <person name="Onodera N.T."/>
            <person name="Poole A.M."/>
            <person name="Pritham E.J."/>
            <person name="Richards T.A."/>
            <person name="Rocap G."/>
            <person name="Roy S.W."/>
            <person name="Sarai C."/>
            <person name="Schaack S."/>
            <person name="Shirato S."/>
            <person name="Slamovits C.H."/>
            <person name="Spencer D.F."/>
            <person name="Suzuki S."/>
            <person name="Worden A.Z."/>
            <person name="Zauner S."/>
            <person name="Barry K."/>
            <person name="Bell C."/>
            <person name="Bharti A.K."/>
            <person name="Crow J.A."/>
            <person name="Grimwood J."/>
            <person name="Kramer R."/>
            <person name="Lindquist E."/>
            <person name="Lucas S."/>
            <person name="Salamov A."/>
            <person name="McFadden G.I."/>
            <person name="Lane C.E."/>
            <person name="Keeling P.J."/>
            <person name="Gray M.W."/>
            <person name="Grigoriev I.V."/>
            <person name="Archibald J.M."/>
        </authorList>
    </citation>
    <scope>NUCLEOTIDE SEQUENCE</scope>
    <source>
        <strain evidence="11 13">CCMP2712</strain>
    </source>
</reference>
<comment type="similarity">
    <text evidence="2 10">Belongs to the glutamate--cysteine ligase type 3 family.</text>
</comment>
<evidence type="ECO:0000313" key="11">
    <source>
        <dbReference type="EMBL" id="EKX40856.1"/>
    </source>
</evidence>
<evidence type="ECO:0000313" key="13">
    <source>
        <dbReference type="Proteomes" id="UP000011087"/>
    </source>
</evidence>
<dbReference type="InterPro" id="IPR014746">
    <property type="entry name" value="Gln_synth/guanido_kin_cat_dom"/>
</dbReference>
<dbReference type="KEGG" id="gtt:GUITHDRAFT_164565"/>
<dbReference type="Pfam" id="PF03074">
    <property type="entry name" value="GCS"/>
    <property type="match status" value="1"/>
</dbReference>